<dbReference type="Pfam" id="PF05050">
    <property type="entry name" value="Methyltransf_21"/>
    <property type="match status" value="1"/>
</dbReference>
<dbReference type="InterPro" id="IPR029063">
    <property type="entry name" value="SAM-dependent_MTases_sf"/>
</dbReference>
<accession>A0A2M9Y207</accession>
<dbReference type="PANTHER" id="PTHR34203:SF15">
    <property type="entry name" value="SLL1173 PROTEIN"/>
    <property type="match status" value="1"/>
</dbReference>
<reference evidence="2" key="1">
    <citation type="journal article" date="2019" name="PLoS Negl. Trop. Dis.">
        <title>Revisiting the worldwide diversity of Leptospira species in the environment.</title>
        <authorList>
            <person name="Vincent A.T."/>
            <person name="Schiettekatte O."/>
            <person name="Bourhy P."/>
            <person name="Veyrier F.J."/>
            <person name="Picardeau M."/>
        </authorList>
    </citation>
    <scope>NUCLEOTIDE SEQUENCE [LARGE SCALE GENOMIC DNA]</scope>
    <source>
        <strain evidence="2">201800277</strain>
    </source>
</reference>
<organism evidence="2 3">
    <name type="scientific">Leptospira brenneri</name>
    <dbReference type="NCBI Taxonomy" id="2023182"/>
    <lineage>
        <taxon>Bacteria</taxon>
        <taxon>Pseudomonadati</taxon>
        <taxon>Spirochaetota</taxon>
        <taxon>Spirochaetia</taxon>
        <taxon>Leptospirales</taxon>
        <taxon>Leptospiraceae</taxon>
        <taxon>Leptospira</taxon>
    </lineage>
</organism>
<proteinExistence type="predicted"/>
<sequence>MTIKDEENWANYNGKSPVRMNHGFDLYLRPGCNYSKKRFLYRIAEAIELDYLKTLPLKNSVCFDVGANIGYWSKFLVEIIGVRELHAFEPDPITFKILKKNITSGNNIFINESAVGESSGTIELYIDPHHSGDNRPLFVEGRESISVPSYSLDDYIAKMDLESVDLIKIDIQGGEIPALKGAYKSICRYRPIMIIEIESAFDDVDRSISEYIIQLVEELNYSTYKIDNNVSLEISLNELKTYQGNIFLLPK</sequence>
<dbReference type="PANTHER" id="PTHR34203">
    <property type="entry name" value="METHYLTRANSFERASE, FKBM FAMILY PROTEIN"/>
    <property type="match status" value="1"/>
</dbReference>
<name>A0A2M9Y207_9LEPT</name>
<feature type="domain" description="Methyltransferase FkbM" evidence="1">
    <location>
        <begin position="64"/>
        <end position="221"/>
    </location>
</feature>
<dbReference type="EMBL" id="RQFP01000014">
    <property type="protein sequence ID" value="TGK92012.1"/>
    <property type="molecule type" value="Genomic_DNA"/>
</dbReference>
<dbReference type="NCBIfam" id="TIGR01444">
    <property type="entry name" value="fkbM_fam"/>
    <property type="match status" value="1"/>
</dbReference>
<dbReference type="Gene3D" id="3.40.50.150">
    <property type="entry name" value="Vaccinia Virus protein VP39"/>
    <property type="match status" value="1"/>
</dbReference>
<dbReference type="AlphaFoldDB" id="A0A2M9Y207"/>
<dbReference type="Proteomes" id="UP000297891">
    <property type="component" value="Unassembled WGS sequence"/>
</dbReference>
<comment type="caution">
    <text evidence="2">The sequence shown here is derived from an EMBL/GenBank/DDBJ whole genome shotgun (WGS) entry which is preliminary data.</text>
</comment>
<evidence type="ECO:0000259" key="1">
    <source>
        <dbReference type="Pfam" id="PF05050"/>
    </source>
</evidence>
<evidence type="ECO:0000313" key="3">
    <source>
        <dbReference type="Proteomes" id="UP000297891"/>
    </source>
</evidence>
<gene>
    <name evidence="2" type="ORF">EHQ30_17685</name>
</gene>
<keyword evidence="2" id="KW-0808">Transferase</keyword>
<dbReference type="OrthoDB" id="9812600at2"/>
<dbReference type="GO" id="GO:0008168">
    <property type="term" value="F:methyltransferase activity"/>
    <property type="evidence" value="ECO:0007669"/>
    <property type="project" value="UniProtKB-KW"/>
</dbReference>
<evidence type="ECO:0000313" key="2">
    <source>
        <dbReference type="EMBL" id="TGK92012.1"/>
    </source>
</evidence>
<dbReference type="InterPro" id="IPR052514">
    <property type="entry name" value="SAM-dependent_MTase"/>
</dbReference>
<dbReference type="SUPFAM" id="SSF53335">
    <property type="entry name" value="S-adenosyl-L-methionine-dependent methyltransferases"/>
    <property type="match status" value="1"/>
</dbReference>
<dbReference type="GO" id="GO:0032259">
    <property type="term" value="P:methylation"/>
    <property type="evidence" value="ECO:0007669"/>
    <property type="project" value="UniProtKB-KW"/>
</dbReference>
<keyword evidence="2" id="KW-0489">Methyltransferase</keyword>
<dbReference type="InterPro" id="IPR006342">
    <property type="entry name" value="FkbM_mtfrase"/>
</dbReference>
<dbReference type="RefSeq" id="WP_100790828.1">
    <property type="nucleotide sequence ID" value="NZ_NPDQ01000004.1"/>
</dbReference>
<protein>
    <submittedName>
        <fullName evidence="2">FkbM family methyltransferase</fullName>
    </submittedName>
</protein>
<keyword evidence="3" id="KW-1185">Reference proteome</keyword>